<dbReference type="EMBL" id="HG996472">
    <property type="protein sequence ID" value="CAG1830199.1"/>
    <property type="molecule type" value="Genomic_DNA"/>
</dbReference>
<dbReference type="InterPro" id="IPR036312">
    <property type="entry name" value="Bifun_inhib/LTP/seed_sf"/>
</dbReference>
<dbReference type="OMA" id="WCAVAVV"/>
<keyword evidence="5" id="KW-1133">Transmembrane helix</keyword>
<dbReference type="InterPro" id="IPR016140">
    <property type="entry name" value="Bifunc_inhib/LTP/seed_store"/>
</dbReference>
<proteinExistence type="inferred from homology"/>
<evidence type="ECO:0000256" key="5">
    <source>
        <dbReference type="SAM" id="Phobius"/>
    </source>
</evidence>
<reference evidence="8" key="1">
    <citation type="submission" date="2021-03" db="EMBL/GenBank/DDBJ databases">
        <authorList>
            <consortium name="Genoscope - CEA"/>
            <person name="William W."/>
        </authorList>
    </citation>
    <scope>NUCLEOTIDE SEQUENCE</scope>
    <source>
        <strain evidence="8">Doubled-haploid Pahang</strain>
    </source>
</reference>
<keyword evidence="5" id="KW-0472">Membrane</keyword>
<dbReference type="SUPFAM" id="SSF47699">
    <property type="entry name" value="Bifunctional inhibitor/lipid-transfer protein/seed storage 2S albumin"/>
    <property type="match status" value="1"/>
</dbReference>
<accession>A0A804K1F0</accession>
<comment type="similarity">
    <text evidence="1">Belongs to the plant LTP family.</text>
</comment>
<sequence length="179" mass="18747">MAGIYSSSLLSCLLLLLLLLCILGPSASDDSLQDKCASDITKLLPCQDYASGSKEEPTSDCCSSVKDIRGSQPVCLCYVIQQTHSGSSAFKSLGLKVDRLVQLPTACKLANSSVSDCPKLLNLSRSSPDYSIFTNITTANTTSSGSADAAPSKAFIHSICLYGTFAIGLVTASFLSILS</sequence>
<feature type="domain" description="Bifunctional inhibitor/plant lipid transfer protein/seed storage helical" evidence="7">
    <location>
        <begin position="36"/>
        <end position="117"/>
    </location>
</feature>
<evidence type="ECO:0000313" key="8">
    <source>
        <dbReference type="EMBL" id="CAG1830199.1"/>
    </source>
</evidence>
<gene>
    <name evidence="8" type="ORF">GSMUA_334530.1</name>
</gene>
<evidence type="ECO:0000313" key="10">
    <source>
        <dbReference type="Proteomes" id="UP000012960"/>
    </source>
</evidence>
<dbReference type="Pfam" id="PF14368">
    <property type="entry name" value="LTP_2"/>
    <property type="match status" value="1"/>
</dbReference>
<dbReference type="Proteomes" id="UP000012960">
    <property type="component" value="Unplaced"/>
</dbReference>
<dbReference type="CDD" id="cd00010">
    <property type="entry name" value="AAI_LTSS"/>
    <property type="match status" value="1"/>
</dbReference>
<protein>
    <submittedName>
        <fullName evidence="8">(wild Malaysian banana) hypothetical protein</fullName>
    </submittedName>
</protein>
<evidence type="ECO:0000313" key="9">
    <source>
        <dbReference type="EnsemblPlants" id="Ma08_p00660.1"/>
    </source>
</evidence>
<dbReference type="InParanoid" id="A0A804K1F0"/>
<dbReference type="SMART" id="SM00499">
    <property type="entry name" value="AAI"/>
    <property type="match status" value="1"/>
</dbReference>
<feature type="chain" id="PRO_5033611949" evidence="6">
    <location>
        <begin position="29"/>
        <end position="179"/>
    </location>
</feature>
<dbReference type="AlphaFoldDB" id="A0A804K1F0"/>
<name>A0A804K1F0_MUSAM</name>
<feature type="transmembrane region" description="Helical" evidence="5">
    <location>
        <begin position="154"/>
        <end position="178"/>
    </location>
</feature>
<dbReference type="EnsemblPlants" id="Ma08_t00660.1">
    <property type="protein sequence ID" value="Ma08_p00660.1"/>
    <property type="gene ID" value="Ma08_g00660"/>
</dbReference>
<dbReference type="OrthoDB" id="1882492at2759"/>
<evidence type="ECO:0000256" key="6">
    <source>
        <dbReference type="SAM" id="SignalP"/>
    </source>
</evidence>
<dbReference type="PANTHER" id="PTHR33044">
    <property type="entry name" value="BIFUNCTIONAL INHIBITOR/LIPID-TRANSFER PROTEIN/SEED STORAGE 2S ALBUMIN SUPERFAMILY PROTEIN-RELATED"/>
    <property type="match status" value="1"/>
</dbReference>
<dbReference type="Gene3D" id="1.10.110.10">
    <property type="entry name" value="Plant lipid-transfer and hydrophobic proteins"/>
    <property type="match status" value="1"/>
</dbReference>
<keyword evidence="3" id="KW-1015">Disulfide bond</keyword>
<evidence type="ECO:0000256" key="1">
    <source>
        <dbReference type="ARBA" id="ARBA00009748"/>
    </source>
</evidence>
<dbReference type="Gramene" id="Ma08_t00660.1">
    <property type="protein sequence ID" value="Ma08_p00660.1"/>
    <property type="gene ID" value="Ma08_g00660"/>
</dbReference>
<reference evidence="9" key="2">
    <citation type="submission" date="2021-05" db="UniProtKB">
        <authorList>
            <consortium name="EnsemblPlants"/>
        </authorList>
    </citation>
    <scope>IDENTIFICATION</scope>
    <source>
        <strain evidence="9">subsp. malaccensis</strain>
    </source>
</reference>
<feature type="signal peptide" evidence="6">
    <location>
        <begin position="1"/>
        <end position="28"/>
    </location>
</feature>
<keyword evidence="5" id="KW-0812">Transmembrane</keyword>
<evidence type="ECO:0000259" key="7">
    <source>
        <dbReference type="SMART" id="SM00499"/>
    </source>
</evidence>
<evidence type="ECO:0000256" key="3">
    <source>
        <dbReference type="ARBA" id="ARBA00023157"/>
    </source>
</evidence>
<evidence type="ECO:0000256" key="4">
    <source>
        <dbReference type="ARBA" id="ARBA00023180"/>
    </source>
</evidence>
<keyword evidence="4" id="KW-0325">Glycoprotein</keyword>
<keyword evidence="10" id="KW-1185">Reference proteome</keyword>
<evidence type="ECO:0000256" key="2">
    <source>
        <dbReference type="ARBA" id="ARBA00022729"/>
    </source>
</evidence>
<dbReference type="InterPro" id="IPR043325">
    <property type="entry name" value="LTSS"/>
</dbReference>
<organism evidence="9 10">
    <name type="scientific">Musa acuminata subsp. malaccensis</name>
    <name type="common">Wild banana</name>
    <name type="synonym">Musa malaccensis</name>
    <dbReference type="NCBI Taxonomy" id="214687"/>
    <lineage>
        <taxon>Eukaryota</taxon>
        <taxon>Viridiplantae</taxon>
        <taxon>Streptophyta</taxon>
        <taxon>Embryophyta</taxon>
        <taxon>Tracheophyta</taxon>
        <taxon>Spermatophyta</taxon>
        <taxon>Magnoliopsida</taxon>
        <taxon>Liliopsida</taxon>
        <taxon>Zingiberales</taxon>
        <taxon>Musaceae</taxon>
        <taxon>Musa</taxon>
    </lineage>
</organism>
<keyword evidence="2 6" id="KW-0732">Signal</keyword>